<dbReference type="Gene3D" id="1.10.287.1490">
    <property type="match status" value="1"/>
</dbReference>
<protein>
    <recommendedName>
        <fullName evidence="4">Lipoprotein</fullName>
    </recommendedName>
</protein>
<dbReference type="Proteomes" id="UP001074635">
    <property type="component" value="Unassembled WGS sequence"/>
</dbReference>
<comment type="caution">
    <text evidence="2">The sequence shown here is derived from an EMBL/GenBank/DDBJ whole genome shotgun (WGS) entry which is preliminary data.</text>
</comment>
<reference evidence="2" key="1">
    <citation type="submission" date="2023-08" db="EMBL/GenBank/DDBJ databases">
        <title>Study of Resistomes in environmental pathogenic environmental.</title>
        <authorList>
            <person name="Bhattacharjee A."/>
            <person name="Singh A.K."/>
        </authorList>
    </citation>
    <scope>NUCLEOTIDE SEQUENCE</scope>
    <source>
        <strain evidence="2">S1</strain>
    </source>
</reference>
<dbReference type="PROSITE" id="PS51257">
    <property type="entry name" value="PROKAR_LIPOPROTEIN"/>
    <property type="match status" value="1"/>
</dbReference>
<keyword evidence="3" id="KW-1185">Reference proteome</keyword>
<feature type="coiled-coil region" evidence="1">
    <location>
        <begin position="108"/>
        <end position="135"/>
    </location>
</feature>
<feature type="coiled-coil region" evidence="1">
    <location>
        <begin position="23"/>
        <end position="71"/>
    </location>
</feature>
<keyword evidence="1" id="KW-0175">Coiled coil</keyword>
<name>A0ABU3MUB9_9BURK</name>
<evidence type="ECO:0000256" key="1">
    <source>
        <dbReference type="SAM" id="Coils"/>
    </source>
</evidence>
<gene>
    <name evidence="2" type="ORF">OYC61_012890</name>
</gene>
<evidence type="ECO:0000313" key="3">
    <source>
        <dbReference type="Proteomes" id="UP001074635"/>
    </source>
</evidence>
<dbReference type="EMBL" id="JAPQTC020000004">
    <property type="protein sequence ID" value="MDT8505196.1"/>
    <property type="molecule type" value="Genomic_DNA"/>
</dbReference>
<organism evidence="2 3">
    <name type="scientific">Alcaligenes nematophilus</name>
    <dbReference type="NCBI Taxonomy" id="2994643"/>
    <lineage>
        <taxon>Bacteria</taxon>
        <taxon>Pseudomonadati</taxon>
        <taxon>Pseudomonadota</taxon>
        <taxon>Betaproteobacteria</taxon>
        <taxon>Burkholderiales</taxon>
        <taxon>Alcaligenaceae</taxon>
        <taxon>Alcaligenes</taxon>
    </lineage>
</organism>
<proteinExistence type="predicted"/>
<dbReference type="RefSeq" id="WP_268378294.1">
    <property type="nucleotide sequence ID" value="NZ_JAPQTC020000004.1"/>
</dbReference>
<sequence length="323" mass="35804">MKRLFVVAASVAALAGCGDSAEKNALRSELDELKGQLDKATAEVANQKQQLQALGAERDGLKRQVEELSVTAPIIYAELQELIKKAQLTGAKDKLSTLQQRFSLSPEFAKAQKDVAELESKIKKQEEERKRLAAAGFMGLPASGAIKNGEIQVTVGQLSSERRFVFDRYDDSYHYNEADRDHKFLVATMSVTAEKGISDPNLFGFAAYAADGETLRRLGEVSFRLSRWSGYATYLGNYSDSRNDFAKTSKINFNIGVQLSDEDLKRRPIYLVASTAACISRSWDRFGRPPVSYTGYCANLRNSLKLDDFLGDDPSVVVVRRFG</sequence>
<evidence type="ECO:0000313" key="2">
    <source>
        <dbReference type="EMBL" id="MDT8505196.1"/>
    </source>
</evidence>
<evidence type="ECO:0008006" key="4">
    <source>
        <dbReference type="Google" id="ProtNLM"/>
    </source>
</evidence>
<accession>A0ABU3MUB9</accession>